<name>A0ABT3KRL6_9BURK</name>
<keyword evidence="1" id="KW-0732">Signal</keyword>
<feature type="domain" description="GP-PDE" evidence="2">
    <location>
        <begin position="41"/>
        <end position="309"/>
    </location>
</feature>
<dbReference type="Proteomes" id="UP001208935">
    <property type="component" value="Unassembled WGS sequence"/>
</dbReference>
<sequence>MKILSCVGTLRRGALIIAGALALQACVSTGGQTPGEVASLPLVVAHRGGTADAPENTLEAIARSVANGADAMWLSVQLSKDGVPVLYRPADLSALTNASGPVAAHTARELARINAGWSFRSVDGRYPYREHPAAIPTLRQALHSLPSGMPLMLDMKALPAEPLTKAVAQVLDEENAWSRTLIYSTDAQFQQAFAGVRGARVFESRDATRDRLAKVLLNEGCLGAPTMPVWSGFEMHRTVSVIEKFTLGEGTSNVNATLWTPATLACFRARSRVKILAISINNEDDYRAAACLGIDAALVDSPAQFAKIRALWGQRAPSCLR</sequence>
<protein>
    <submittedName>
        <fullName evidence="3">Glycerophosphodiester phosphodiesterase</fullName>
    </submittedName>
</protein>
<dbReference type="PROSITE" id="PS51704">
    <property type="entry name" value="GP_PDE"/>
    <property type="match status" value="1"/>
</dbReference>
<evidence type="ECO:0000256" key="1">
    <source>
        <dbReference type="SAM" id="SignalP"/>
    </source>
</evidence>
<dbReference type="InterPro" id="IPR017946">
    <property type="entry name" value="PLC-like_Pdiesterase_TIM-brl"/>
</dbReference>
<reference evidence="4" key="1">
    <citation type="submission" date="2023-07" db="EMBL/GenBank/DDBJ databases">
        <title>Verminephrobacter genomes.</title>
        <authorList>
            <person name="Lund M.B."/>
        </authorList>
    </citation>
    <scope>NUCLEOTIDE SEQUENCE [LARGE SCALE GENOMIC DNA]</scope>
    <source>
        <strain evidence="4">AtM5-05</strain>
    </source>
</reference>
<accession>A0ABT3KRL6</accession>
<gene>
    <name evidence="3" type="ORF">D5039_07215</name>
</gene>
<dbReference type="InterPro" id="IPR030395">
    <property type="entry name" value="GP_PDE_dom"/>
</dbReference>
<dbReference type="PROSITE" id="PS51257">
    <property type="entry name" value="PROKAR_LIPOPROTEIN"/>
    <property type="match status" value="1"/>
</dbReference>
<dbReference type="PANTHER" id="PTHR46211">
    <property type="entry name" value="GLYCEROPHOSPHORYL DIESTER PHOSPHODIESTERASE"/>
    <property type="match status" value="1"/>
</dbReference>
<keyword evidence="4" id="KW-1185">Reference proteome</keyword>
<proteinExistence type="predicted"/>
<evidence type="ECO:0000313" key="4">
    <source>
        <dbReference type="Proteomes" id="UP001208935"/>
    </source>
</evidence>
<dbReference type="Gene3D" id="3.20.20.190">
    <property type="entry name" value="Phosphatidylinositol (PI) phosphodiesterase"/>
    <property type="match status" value="1"/>
</dbReference>
<evidence type="ECO:0000313" key="3">
    <source>
        <dbReference type="EMBL" id="MCW5320957.1"/>
    </source>
</evidence>
<feature type="signal peptide" evidence="1">
    <location>
        <begin position="1"/>
        <end position="25"/>
    </location>
</feature>
<dbReference type="PANTHER" id="PTHR46211:SF10">
    <property type="entry name" value="EXPORTED PROTEIN"/>
    <property type="match status" value="1"/>
</dbReference>
<organism evidence="3 4">
    <name type="scientific">Verminephrobacter aporrectodeae subsp. tuberculatae</name>
    <dbReference type="NCBI Taxonomy" id="1110392"/>
    <lineage>
        <taxon>Bacteria</taxon>
        <taxon>Pseudomonadati</taxon>
        <taxon>Pseudomonadota</taxon>
        <taxon>Betaproteobacteria</taxon>
        <taxon>Burkholderiales</taxon>
        <taxon>Comamonadaceae</taxon>
        <taxon>Verminephrobacter</taxon>
    </lineage>
</organism>
<dbReference type="SUPFAM" id="SSF51695">
    <property type="entry name" value="PLC-like phosphodiesterases"/>
    <property type="match status" value="1"/>
</dbReference>
<dbReference type="EMBL" id="QZCW01000001">
    <property type="protein sequence ID" value="MCW5320957.1"/>
    <property type="molecule type" value="Genomic_DNA"/>
</dbReference>
<comment type="caution">
    <text evidence="3">The sequence shown here is derived from an EMBL/GenBank/DDBJ whole genome shotgun (WGS) entry which is preliminary data.</text>
</comment>
<evidence type="ECO:0000259" key="2">
    <source>
        <dbReference type="PROSITE" id="PS51704"/>
    </source>
</evidence>
<feature type="chain" id="PRO_5047294251" evidence="1">
    <location>
        <begin position="26"/>
        <end position="321"/>
    </location>
</feature>
<dbReference type="Pfam" id="PF03009">
    <property type="entry name" value="GDPD"/>
    <property type="match status" value="1"/>
</dbReference>